<organism evidence="1 2">
    <name type="scientific">Capsulimonas corticalis</name>
    <dbReference type="NCBI Taxonomy" id="2219043"/>
    <lineage>
        <taxon>Bacteria</taxon>
        <taxon>Bacillati</taxon>
        <taxon>Armatimonadota</taxon>
        <taxon>Armatimonadia</taxon>
        <taxon>Capsulimonadales</taxon>
        <taxon>Capsulimonadaceae</taxon>
        <taxon>Capsulimonas</taxon>
    </lineage>
</organism>
<name>A0A402D496_9BACT</name>
<gene>
    <name evidence="1" type="ORF">CCAX7_32240</name>
</gene>
<evidence type="ECO:0000313" key="2">
    <source>
        <dbReference type="Proteomes" id="UP000287394"/>
    </source>
</evidence>
<accession>A0A402D496</accession>
<dbReference type="AlphaFoldDB" id="A0A402D496"/>
<dbReference type="EMBL" id="AP025739">
    <property type="protein sequence ID" value="BDI31173.1"/>
    <property type="molecule type" value="Genomic_DNA"/>
</dbReference>
<protein>
    <submittedName>
        <fullName evidence="1">Uncharacterized protein</fullName>
    </submittedName>
</protein>
<keyword evidence="2" id="KW-1185">Reference proteome</keyword>
<dbReference type="KEGG" id="ccot:CCAX7_32240"/>
<reference evidence="1 2" key="1">
    <citation type="journal article" date="2019" name="Int. J. Syst. Evol. Microbiol.">
        <title>Capsulimonas corticalis gen. nov., sp. nov., an aerobic capsulated bacterium, of a novel bacterial order, Capsulimonadales ord. nov., of the class Armatimonadia of the phylum Armatimonadetes.</title>
        <authorList>
            <person name="Li J."/>
            <person name="Kudo C."/>
            <person name="Tonouchi A."/>
        </authorList>
    </citation>
    <scope>NUCLEOTIDE SEQUENCE [LARGE SCALE GENOMIC DNA]</scope>
    <source>
        <strain evidence="1 2">AX-7</strain>
    </source>
</reference>
<dbReference type="Proteomes" id="UP000287394">
    <property type="component" value="Chromosome"/>
</dbReference>
<sequence>MVDWEDTAQLVDWGYFADGSEAEVARKTAIYEAALAGESFDCSDFRSYFDKILEIFADHRVELILENDDPLD</sequence>
<proteinExistence type="predicted"/>
<evidence type="ECO:0000313" key="1">
    <source>
        <dbReference type="EMBL" id="BDI31173.1"/>
    </source>
</evidence>